<evidence type="ECO:0000256" key="6">
    <source>
        <dbReference type="ARBA" id="ARBA00023155"/>
    </source>
</evidence>
<evidence type="ECO:0000256" key="9">
    <source>
        <dbReference type="PROSITE-ProRule" id="PRU00108"/>
    </source>
</evidence>
<dbReference type="GO" id="GO:0048704">
    <property type="term" value="P:embryonic skeletal system morphogenesis"/>
    <property type="evidence" value="ECO:0007669"/>
    <property type="project" value="TreeGrafter"/>
</dbReference>
<keyword evidence="5 9" id="KW-0238">DNA-binding</keyword>
<dbReference type="PROSITE" id="PS00027">
    <property type="entry name" value="HOMEOBOX_1"/>
    <property type="match status" value="1"/>
</dbReference>
<dbReference type="PANTHER" id="PTHR45970:SF3">
    <property type="entry name" value="HOMEOBOX PROTEIN HOX-A9"/>
    <property type="match status" value="1"/>
</dbReference>
<dbReference type="InterPro" id="IPR001356">
    <property type="entry name" value="HD"/>
</dbReference>
<name>A0AA47N6U6_MERPO</name>
<keyword evidence="4" id="KW-0805">Transcription regulation</keyword>
<feature type="region of interest" description="Disordered" evidence="11">
    <location>
        <begin position="182"/>
        <end position="201"/>
    </location>
</feature>
<dbReference type="Gene3D" id="1.10.10.60">
    <property type="entry name" value="Homeodomain-like"/>
    <property type="match status" value="1"/>
</dbReference>
<keyword evidence="8 9" id="KW-0539">Nucleus</keyword>
<evidence type="ECO:0000256" key="10">
    <source>
        <dbReference type="RuleBase" id="RU000682"/>
    </source>
</evidence>
<evidence type="ECO:0000259" key="12">
    <source>
        <dbReference type="PROSITE" id="PS50071"/>
    </source>
</evidence>
<sequence>MGHETEDLYGAHFIQGGLQATSASGTKPTAAVRGLEETPNANFSNFSNGFRQTVLNGFSPWTNPSSSSPSSSSSSQAAHTQLQSASSSSAQSLSSLFHSHHPLGHHHHHQHHQQQHPYYGSQAQTHAQHLTANPGTLSSSEGRFVRCWEETPVLASPQPPPSSQLADGFPAALCAQADLLLHGGGAESSPQPSESAPEDADFVSLAKVGPAAPRHRAARVPGAGGGGHRRRGGQEERGRGTEETETTTEERVKDSSPPSPEEEVSVLQAPRPWSWREEFLYNMYLTRDRRVEVAGVLSLTERQVKIWFQNRRMKMKKLMSRDRRGMND</sequence>
<dbReference type="CDD" id="cd00086">
    <property type="entry name" value="homeodomain"/>
    <property type="match status" value="1"/>
</dbReference>
<dbReference type="Pfam" id="PF00046">
    <property type="entry name" value="Homeodomain"/>
    <property type="match status" value="1"/>
</dbReference>
<comment type="similarity">
    <text evidence="2">Belongs to the Abd-B homeobox family.</text>
</comment>
<dbReference type="Proteomes" id="UP001174136">
    <property type="component" value="Unassembled WGS sequence"/>
</dbReference>
<dbReference type="GO" id="GO:0000981">
    <property type="term" value="F:DNA-binding transcription factor activity, RNA polymerase II-specific"/>
    <property type="evidence" value="ECO:0007669"/>
    <property type="project" value="InterPro"/>
</dbReference>
<evidence type="ECO:0000313" key="14">
    <source>
        <dbReference type="Proteomes" id="UP001174136"/>
    </source>
</evidence>
<dbReference type="PANTHER" id="PTHR45970">
    <property type="entry name" value="AGAP004664-PA"/>
    <property type="match status" value="1"/>
</dbReference>
<comment type="caution">
    <text evidence="13">The sequence shown here is derived from an EMBL/GenBank/DDBJ whole genome shotgun (WGS) entry which is preliminary data.</text>
</comment>
<dbReference type="GO" id="GO:0009952">
    <property type="term" value="P:anterior/posterior pattern specification"/>
    <property type="evidence" value="ECO:0007669"/>
    <property type="project" value="TreeGrafter"/>
</dbReference>
<dbReference type="GO" id="GO:0009954">
    <property type="term" value="P:proximal/distal pattern formation"/>
    <property type="evidence" value="ECO:0007669"/>
    <property type="project" value="TreeGrafter"/>
</dbReference>
<reference evidence="13" key="1">
    <citation type="journal article" date="2023" name="Front. Mar. Sci.">
        <title>A new Merluccius polli reference genome to investigate the effects of global change in West African waters.</title>
        <authorList>
            <person name="Mateo J.L."/>
            <person name="Blanco-Fernandez C."/>
            <person name="Garcia-Vazquez E."/>
            <person name="Machado-Schiaffino G."/>
        </authorList>
    </citation>
    <scope>NUCLEOTIDE SEQUENCE</scope>
    <source>
        <strain evidence="13">C29</strain>
        <tissue evidence="13">Fin</tissue>
    </source>
</reference>
<dbReference type="AlphaFoldDB" id="A0AA47N6U6"/>
<evidence type="ECO:0000256" key="11">
    <source>
        <dbReference type="SAM" id="MobiDB-lite"/>
    </source>
</evidence>
<evidence type="ECO:0000256" key="3">
    <source>
        <dbReference type="ARBA" id="ARBA00022473"/>
    </source>
</evidence>
<feature type="domain" description="Homeobox" evidence="12">
    <location>
        <begin position="276"/>
        <end position="318"/>
    </location>
</feature>
<dbReference type="GO" id="GO:0000978">
    <property type="term" value="F:RNA polymerase II cis-regulatory region sequence-specific DNA binding"/>
    <property type="evidence" value="ECO:0007669"/>
    <property type="project" value="TreeGrafter"/>
</dbReference>
<evidence type="ECO:0000256" key="7">
    <source>
        <dbReference type="ARBA" id="ARBA00023163"/>
    </source>
</evidence>
<feature type="DNA-binding region" description="Homeobox" evidence="9">
    <location>
        <begin position="278"/>
        <end position="319"/>
    </location>
</feature>
<dbReference type="GO" id="GO:0005634">
    <property type="term" value="C:nucleus"/>
    <property type="evidence" value="ECO:0007669"/>
    <property type="project" value="UniProtKB-SubCell"/>
</dbReference>
<dbReference type="InterPro" id="IPR017112">
    <property type="entry name" value="HXA9/HXB9/HXC9"/>
</dbReference>
<keyword evidence="6 9" id="KW-0371">Homeobox</keyword>
<gene>
    <name evidence="13" type="primary">hoxd9b_2</name>
    <name evidence="13" type="ORF">N1851_005703</name>
</gene>
<organism evidence="13 14">
    <name type="scientific">Merluccius polli</name>
    <name type="common">Benguela hake</name>
    <name type="synonym">Merluccius cadenati</name>
    <dbReference type="NCBI Taxonomy" id="89951"/>
    <lineage>
        <taxon>Eukaryota</taxon>
        <taxon>Metazoa</taxon>
        <taxon>Chordata</taxon>
        <taxon>Craniata</taxon>
        <taxon>Vertebrata</taxon>
        <taxon>Euteleostomi</taxon>
        <taxon>Actinopterygii</taxon>
        <taxon>Neopterygii</taxon>
        <taxon>Teleostei</taxon>
        <taxon>Neoteleostei</taxon>
        <taxon>Acanthomorphata</taxon>
        <taxon>Zeiogadaria</taxon>
        <taxon>Gadariae</taxon>
        <taxon>Gadiformes</taxon>
        <taxon>Gadoidei</taxon>
        <taxon>Merlucciidae</taxon>
        <taxon>Merluccius</taxon>
    </lineage>
</organism>
<feature type="compositionally biased region" description="Polar residues" evidence="11">
    <location>
        <begin position="121"/>
        <end position="139"/>
    </location>
</feature>
<keyword evidence="14" id="KW-1185">Reference proteome</keyword>
<evidence type="ECO:0000256" key="2">
    <source>
        <dbReference type="ARBA" id="ARBA00006317"/>
    </source>
</evidence>
<comment type="subcellular location">
    <subcellularLocation>
        <location evidence="1 9 10">Nucleus</location>
    </subcellularLocation>
</comment>
<evidence type="ECO:0000313" key="13">
    <source>
        <dbReference type="EMBL" id="KAK0152760.1"/>
    </source>
</evidence>
<feature type="region of interest" description="Disordered" evidence="11">
    <location>
        <begin position="209"/>
        <end position="268"/>
    </location>
</feature>
<evidence type="ECO:0000256" key="8">
    <source>
        <dbReference type="ARBA" id="ARBA00023242"/>
    </source>
</evidence>
<proteinExistence type="inferred from homology"/>
<evidence type="ECO:0000256" key="5">
    <source>
        <dbReference type="ARBA" id="ARBA00023125"/>
    </source>
</evidence>
<keyword evidence="3" id="KW-0217">Developmental protein</keyword>
<dbReference type="PROSITE" id="PS50071">
    <property type="entry name" value="HOMEOBOX_2"/>
    <property type="match status" value="1"/>
</dbReference>
<evidence type="ECO:0000256" key="1">
    <source>
        <dbReference type="ARBA" id="ARBA00004123"/>
    </source>
</evidence>
<dbReference type="SUPFAM" id="SSF46689">
    <property type="entry name" value="Homeodomain-like"/>
    <property type="match status" value="1"/>
</dbReference>
<dbReference type="InterPro" id="IPR020479">
    <property type="entry name" value="HD_metazoa"/>
</dbReference>
<dbReference type="SMART" id="SM00389">
    <property type="entry name" value="HOX"/>
    <property type="match status" value="1"/>
</dbReference>
<keyword evidence="7" id="KW-0804">Transcription</keyword>
<accession>A0AA47N6U6</accession>
<dbReference type="PRINTS" id="PR00024">
    <property type="entry name" value="HOMEOBOX"/>
</dbReference>
<feature type="region of interest" description="Disordered" evidence="11">
    <location>
        <begin position="57"/>
        <end position="139"/>
    </location>
</feature>
<feature type="compositionally biased region" description="Basic residues" evidence="11">
    <location>
        <begin position="98"/>
        <end position="114"/>
    </location>
</feature>
<evidence type="ECO:0000256" key="4">
    <source>
        <dbReference type="ARBA" id="ARBA00023015"/>
    </source>
</evidence>
<dbReference type="InterPro" id="IPR009057">
    <property type="entry name" value="Homeodomain-like_sf"/>
</dbReference>
<protein>
    <submittedName>
        <fullName evidence="13">Homeobox protein Hox-D9b</fullName>
    </submittedName>
</protein>
<dbReference type="EMBL" id="JAOPHQ010000898">
    <property type="protein sequence ID" value="KAK0152760.1"/>
    <property type="molecule type" value="Genomic_DNA"/>
</dbReference>
<dbReference type="InterPro" id="IPR017970">
    <property type="entry name" value="Homeobox_CS"/>
</dbReference>
<feature type="compositionally biased region" description="Low complexity" evidence="11">
    <location>
        <begin position="64"/>
        <end position="97"/>
    </location>
</feature>
<feature type="compositionally biased region" description="Basic and acidic residues" evidence="11">
    <location>
        <begin position="232"/>
        <end position="254"/>
    </location>
</feature>